<sequence length="352" mass="40763">MVSGVLKSKSLSPKCYSFFKLILIISLLFIGYNFYKNFTSSIRNWPIEDPSVISTSRSYNCLLNLEKNSSITSLYYRHATAERNSSYPFISGDTFRAFADYVFDETKQDKFESLKYGDIVFVKADVFNKFFQGPYHSIKKPFVLVTHNSDFFSPRNFADKLKDQKLIAWYASNPDVRNHSKVFPIPIGLANTRWEFGELKRLTNGFKKYRKPWSNRTTLLYVNFSVRNNPGERQAALSQAQKFKNVAIVDKKISYETYLEQVGNARFVLSPPGNGLDCHRTWEAILMGAVPVVISSGLDPLFKNAPSVILKDWAHLNEKLLLSYKFSSYDNFVSPVLCARYWFQRLLRHRER</sequence>
<evidence type="ECO:0000313" key="6">
    <source>
        <dbReference type="Proteomes" id="UP000663842"/>
    </source>
</evidence>
<evidence type="ECO:0000313" key="7">
    <source>
        <dbReference type="Proteomes" id="UP000663866"/>
    </source>
</evidence>
<dbReference type="EMBL" id="CAJNRF010016443">
    <property type="protein sequence ID" value="CAF2204557.1"/>
    <property type="molecule type" value="Genomic_DNA"/>
</dbReference>
<evidence type="ECO:0000256" key="1">
    <source>
        <dbReference type="SAM" id="Phobius"/>
    </source>
</evidence>
<evidence type="ECO:0000313" key="4">
    <source>
        <dbReference type="EMBL" id="CAF4177120.1"/>
    </source>
</evidence>
<reference evidence="5" key="1">
    <citation type="submission" date="2021-02" db="EMBL/GenBank/DDBJ databases">
        <authorList>
            <person name="Nowell W R."/>
        </authorList>
    </citation>
    <scope>NUCLEOTIDE SEQUENCE</scope>
</reference>
<dbReference type="GO" id="GO:0035269">
    <property type="term" value="P:protein O-linked glycosylation via mannose"/>
    <property type="evidence" value="ECO:0007669"/>
    <property type="project" value="InterPro"/>
</dbReference>
<keyword evidence="1" id="KW-0812">Transmembrane</keyword>
<organism evidence="5 6">
    <name type="scientific">Rotaria magnacalcarata</name>
    <dbReference type="NCBI Taxonomy" id="392030"/>
    <lineage>
        <taxon>Eukaryota</taxon>
        <taxon>Metazoa</taxon>
        <taxon>Spiralia</taxon>
        <taxon>Gnathifera</taxon>
        <taxon>Rotifera</taxon>
        <taxon>Eurotatoria</taxon>
        <taxon>Bdelloidea</taxon>
        <taxon>Philodinida</taxon>
        <taxon>Philodinidae</taxon>
        <taxon>Rotaria</taxon>
    </lineage>
</organism>
<feature type="transmembrane region" description="Helical" evidence="1">
    <location>
        <begin position="16"/>
        <end position="35"/>
    </location>
</feature>
<dbReference type="EMBL" id="CAJOBF010005848">
    <property type="protein sequence ID" value="CAF4188690.1"/>
    <property type="molecule type" value="Genomic_DNA"/>
</dbReference>
<keyword evidence="1" id="KW-0472">Membrane</keyword>
<dbReference type="Proteomes" id="UP000663842">
    <property type="component" value="Unassembled WGS sequence"/>
</dbReference>
<proteinExistence type="predicted"/>
<evidence type="ECO:0000313" key="5">
    <source>
        <dbReference type="EMBL" id="CAF4188690.1"/>
    </source>
</evidence>
<dbReference type="PANTHER" id="PTHR15576">
    <property type="entry name" value="RIBITOL-5-PHOSPHATE XYLOSYLTRANSFERASE 1"/>
    <property type="match status" value="1"/>
</dbReference>
<accession>A0A820AD93</accession>
<dbReference type="Proteomes" id="UP000663856">
    <property type="component" value="Unassembled WGS sequence"/>
</dbReference>
<name>A0A820AD93_9BILA</name>
<dbReference type="PANTHER" id="PTHR15576:SF1">
    <property type="entry name" value="RIBITOL-5-PHOSPHATE XYLOSYLTRANSFERASE 1"/>
    <property type="match status" value="1"/>
</dbReference>
<protein>
    <recommendedName>
        <fullName evidence="8">Exostosin GT47 domain-containing protein</fullName>
    </recommendedName>
</protein>
<dbReference type="EMBL" id="CAJOBG010006131">
    <property type="protein sequence ID" value="CAF4177120.1"/>
    <property type="molecule type" value="Genomic_DNA"/>
</dbReference>
<keyword evidence="7" id="KW-1185">Reference proteome</keyword>
<evidence type="ECO:0000313" key="3">
    <source>
        <dbReference type="EMBL" id="CAF2204557.1"/>
    </source>
</evidence>
<dbReference type="EMBL" id="CAJNRG010005862">
    <property type="protein sequence ID" value="CAF2080814.1"/>
    <property type="molecule type" value="Genomic_DNA"/>
</dbReference>
<dbReference type="InterPro" id="IPR055286">
    <property type="entry name" value="RXYLT1-like"/>
</dbReference>
<gene>
    <name evidence="4" type="ORF">OVN521_LOCUS25057</name>
    <name evidence="5" type="ORF">UXM345_LOCUS27298</name>
    <name evidence="3" type="ORF">WKI299_LOCUS34679</name>
    <name evidence="2" type="ORF">XDN619_LOCUS14716</name>
</gene>
<dbReference type="Proteomes" id="UP000663887">
    <property type="component" value="Unassembled WGS sequence"/>
</dbReference>
<evidence type="ECO:0008006" key="8">
    <source>
        <dbReference type="Google" id="ProtNLM"/>
    </source>
</evidence>
<dbReference type="GO" id="GO:0120053">
    <property type="term" value="F:ribitol beta-1,4-xylosyltransferase activity"/>
    <property type="evidence" value="ECO:0007669"/>
    <property type="project" value="InterPro"/>
</dbReference>
<dbReference type="Proteomes" id="UP000663866">
    <property type="component" value="Unassembled WGS sequence"/>
</dbReference>
<keyword evidence="1" id="KW-1133">Transmembrane helix</keyword>
<comment type="caution">
    <text evidence="5">The sequence shown here is derived from an EMBL/GenBank/DDBJ whole genome shotgun (WGS) entry which is preliminary data.</text>
</comment>
<dbReference type="GO" id="GO:0005794">
    <property type="term" value="C:Golgi apparatus"/>
    <property type="evidence" value="ECO:0007669"/>
    <property type="project" value="TreeGrafter"/>
</dbReference>
<dbReference type="AlphaFoldDB" id="A0A820AD93"/>
<evidence type="ECO:0000313" key="2">
    <source>
        <dbReference type="EMBL" id="CAF2080814.1"/>
    </source>
</evidence>